<organism evidence="1 2">
    <name type="scientific">Puccinia triticina</name>
    <dbReference type="NCBI Taxonomy" id="208348"/>
    <lineage>
        <taxon>Eukaryota</taxon>
        <taxon>Fungi</taxon>
        <taxon>Dikarya</taxon>
        <taxon>Basidiomycota</taxon>
        <taxon>Pucciniomycotina</taxon>
        <taxon>Pucciniomycetes</taxon>
        <taxon>Pucciniales</taxon>
        <taxon>Pucciniaceae</taxon>
        <taxon>Puccinia</taxon>
    </lineage>
</organism>
<gene>
    <name evidence="1" type="ORF">PtA15_5A701</name>
</gene>
<name>A0ABY7CMC6_9BASI</name>
<accession>A0ABY7CMC6</accession>
<evidence type="ECO:0000313" key="2">
    <source>
        <dbReference type="Proteomes" id="UP001164743"/>
    </source>
</evidence>
<keyword evidence="2" id="KW-1185">Reference proteome</keyword>
<reference evidence="1" key="1">
    <citation type="submission" date="2022-10" db="EMBL/GenBank/DDBJ databases">
        <title>Puccinia triticina Genome sequencing and assembly.</title>
        <authorList>
            <person name="Li C."/>
        </authorList>
    </citation>
    <scope>NUCLEOTIDE SEQUENCE</scope>
    <source>
        <strain evidence="1">Pt15</strain>
    </source>
</reference>
<sequence>MAIGLSLQILDSYKIFDFYPMTDQTFAASGSMTVYPMPPAAGHVNDSGVGGSNGSINEFFVPSELYAIQYLRNLLTIRGFKIMNIDTLKAASIPNFNQIEQ</sequence>
<dbReference type="RefSeq" id="XP_053020682.1">
    <property type="nucleotide sequence ID" value="XM_053169491.1"/>
</dbReference>
<protein>
    <submittedName>
        <fullName evidence="1">Uncharacterized protein</fullName>
    </submittedName>
</protein>
<evidence type="ECO:0000313" key="1">
    <source>
        <dbReference type="EMBL" id="WAQ85127.1"/>
    </source>
</evidence>
<proteinExistence type="predicted"/>
<dbReference type="GeneID" id="77810386"/>
<dbReference type="Proteomes" id="UP001164743">
    <property type="component" value="Chromosome 5A"/>
</dbReference>
<dbReference type="EMBL" id="CP110425">
    <property type="protein sequence ID" value="WAQ85127.1"/>
    <property type="molecule type" value="Genomic_DNA"/>
</dbReference>